<dbReference type="EMBL" id="JAHXCT010000002">
    <property type="protein sequence ID" value="MBW4768878.1"/>
    <property type="molecule type" value="Genomic_DNA"/>
</dbReference>
<dbReference type="PROSITE" id="PS01124">
    <property type="entry name" value="HTH_ARAC_FAMILY_2"/>
    <property type="match status" value="1"/>
</dbReference>
<dbReference type="Proteomes" id="UP000788426">
    <property type="component" value="Unassembled WGS sequence"/>
</dbReference>
<evidence type="ECO:0000313" key="4">
    <source>
        <dbReference type="Proteomes" id="UP000788426"/>
    </source>
</evidence>
<sequence>MDNTKQVNQFSLNDVDLEELLKVQTHSFASDDALVILNGDIQRSPLFQQHEVYQIAEPRIVFVVEGHGSVCINLKDYHLKKGSVILVGGDTILEVNEISPDTRLTAIVLRDSIDIPEEVVFQASPVEFDRLLRMFYLIWDVIQLNPYRRRTVQNLFKMIIANIQEIKKEEEDSVNIEGSMRTQNVFLQFKRLVHQHCLQERSIPFYANLLHVTPHHLSAVIKKASGQSVMFWINRATIQAAKLLLKSNNMMAYEIADRMNFPSASAFSKFFKRETGITPRAYQESTRK</sequence>
<gene>
    <name evidence="3" type="ORF">KZO38_03770</name>
</gene>
<dbReference type="InterPro" id="IPR018060">
    <property type="entry name" value="HTH_AraC"/>
</dbReference>
<evidence type="ECO:0000256" key="1">
    <source>
        <dbReference type="ARBA" id="ARBA00023125"/>
    </source>
</evidence>
<protein>
    <submittedName>
        <fullName evidence="3">Helix-turn-helix domain-containing protein</fullName>
    </submittedName>
</protein>
<dbReference type="SMART" id="SM00342">
    <property type="entry name" value="HTH_ARAC"/>
    <property type="match status" value="1"/>
</dbReference>
<evidence type="ECO:0000313" key="3">
    <source>
        <dbReference type="EMBL" id="MBW4768878.1"/>
    </source>
</evidence>
<evidence type="ECO:0000259" key="2">
    <source>
        <dbReference type="PROSITE" id="PS01124"/>
    </source>
</evidence>
<organism evidence="3 4">
    <name type="scientific">Hoylesella nanceiensis</name>
    <dbReference type="NCBI Taxonomy" id="425941"/>
    <lineage>
        <taxon>Bacteria</taxon>
        <taxon>Pseudomonadati</taxon>
        <taxon>Bacteroidota</taxon>
        <taxon>Bacteroidia</taxon>
        <taxon>Bacteroidales</taxon>
        <taxon>Prevotellaceae</taxon>
        <taxon>Hoylesella</taxon>
    </lineage>
</organism>
<proteinExistence type="predicted"/>
<comment type="caution">
    <text evidence="3">The sequence shown here is derived from an EMBL/GenBank/DDBJ whole genome shotgun (WGS) entry which is preliminary data.</text>
</comment>
<accession>A0ABS6YBD4</accession>
<name>A0ABS6YBD4_9BACT</name>
<dbReference type="Pfam" id="PF12833">
    <property type="entry name" value="HTH_18"/>
    <property type="match status" value="1"/>
</dbReference>
<reference evidence="3 4" key="1">
    <citation type="submission" date="2021-07" db="EMBL/GenBank/DDBJ databases">
        <title>Genomic diversity and antimicrobial resistance of Prevotella spp. isolated from chronic lung disease airways.</title>
        <authorList>
            <person name="Webb K.A."/>
            <person name="Olagoke O.S."/>
            <person name="Baird T."/>
            <person name="Neill J."/>
            <person name="Pham A."/>
            <person name="Wells T.J."/>
            <person name="Ramsay K.A."/>
            <person name="Bell S.C."/>
            <person name="Sarovich D.S."/>
            <person name="Price E.P."/>
        </authorList>
    </citation>
    <scope>NUCLEOTIDE SEQUENCE [LARGE SCALE GENOMIC DNA]</scope>
    <source>
        <strain evidence="3 4">SCHI0011.S.12</strain>
    </source>
</reference>
<feature type="domain" description="HTH araC/xylS-type" evidence="2">
    <location>
        <begin position="187"/>
        <end position="285"/>
    </location>
</feature>
<dbReference type="PANTHER" id="PTHR43280:SF32">
    <property type="entry name" value="TRANSCRIPTIONAL REGULATORY PROTEIN"/>
    <property type="match status" value="1"/>
</dbReference>
<dbReference type="PANTHER" id="PTHR43280">
    <property type="entry name" value="ARAC-FAMILY TRANSCRIPTIONAL REGULATOR"/>
    <property type="match status" value="1"/>
</dbReference>
<dbReference type="RefSeq" id="WP_219480052.1">
    <property type="nucleotide sequence ID" value="NZ_JAHXCT010000002.1"/>
</dbReference>
<keyword evidence="1" id="KW-0238">DNA-binding</keyword>
<keyword evidence="4" id="KW-1185">Reference proteome</keyword>